<dbReference type="Pfam" id="PF00561">
    <property type="entry name" value="Abhydrolase_1"/>
    <property type="match status" value="1"/>
</dbReference>
<dbReference type="PANTHER" id="PTHR43798">
    <property type="entry name" value="MONOACYLGLYCEROL LIPASE"/>
    <property type="match status" value="1"/>
</dbReference>
<dbReference type="PRINTS" id="PR00111">
    <property type="entry name" value="ABHYDROLASE"/>
</dbReference>
<dbReference type="PATRIC" id="fig|1359163.3.peg.571"/>
<name>A0A0F3NMC4_9RICK</name>
<dbReference type="EMBL" id="LANX01000001">
    <property type="protein sequence ID" value="KJV69208.1"/>
    <property type="molecule type" value="Genomic_DNA"/>
</dbReference>
<accession>A0A0F3NMC4</accession>
<evidence type="ECO:0000313" key="3">
    <source>
        <dbReference type="EMBL" id="KJV69208.1"/>
    </source>
</evidence>
<dbReference type="AlphaFoldDB" id="A0A0F3NMC4"/>
<dbReference type="InterPro" id="IPR000073">
    <property type="entry name" value="AB_hydrolase_1"/>
</dbReference>
<comment type="caution">
    <text evidence="3">The sequence shown here is derived from an EMBL/GenBank/DDBJ whole genome shotgun (WGS) entry which is preliminary data.</text>
</comment>
<dbReference type="SUPFAM" id="SSF53474">
    <property type="entry name" value="alpha/beta-Hydrolases"/>
    <property type="match status" value="1"/>
</dbReference>
<dbReference type="InterPro" id="IPR050266">
    <property type="entry name" value="AB_hydrolase_sf"/>
</dbReference>
<evidence type="ECO:0000259" key="2">
    <source>
        <dbReference type="Pfam" id="PF00561"/>
    </source>
</evidence>
<dbReference type="InterPro" id="IPR029058">
    <property type="entry name" value="AB_hydrolase_fold"/>
</dbReference>
<dbReference type="GO" id="GO:0016787">
    <property type="term" value="F:hydrolase activity"/>
    <property type="evidence" value="ECO:0007669"/>
    <property type="project" value="UniProtKB-KW"/>
</dbReference>
<evidence type="ECO:0000256" key="1">
    <source>
        <dbReference type="ARBA" id="ARBA00022801"/>
    </source>
</evidence>
<dbReference type="STRING" id="1359163.NLO413_0588"/>
<reference evidence="3 4" key="1">
    <citation type="submission" date="2015-02" db="EMBL/GenBank/DDBJ databases">
        <title>Genome Sequencing of Rickettsiales.</title>
        <authorList>
            <person name="Daugherty S.C."/>
            <person name="Su Q."/>
            <person name="Abolude K."/>
            <person name="Beier-Sexton M."/>
            <person name="Carlyon J.A."/>
            <person name="Carter R."/>
            <person name="Day N.P."/>
            <person name="Dumler S.J."/>
            <person name="Dyachenko V."/>
            <person name="Godinez A."/>
            <person name="Kurtti T.J."/>
            <person name="Lichay M."/>
            <person name="Mullins K.E."/>
            <person name="Ott S."/>
            <person name="Pappas-Brown V."/>
            <person name="Paris D.H."/>
            <person name="Patel P."/>
            <person name="Richards A.L."/>
            <person name="Sadzewicz L."/>
            <person name="Sears K."/>
            <person name="Seidman D."/>
            <person name="Sengamalay N."/>
            <person name="Stenos J."/>
            <person name="Tallon L.J."/>
            <person name="Vincent G."/>
            <person name="Fraser C.M."/>
            <person name="Munderloh U."/>
            <person name="Dunning-Hotopp J.C."/>
        </authorList>
    </citation>
    <scope>NUCLEOTIDE SEQUENCE [LARGE SCALE GENOMIC DNA]</scope>
    <source>
        <strain evidence="3 4">RAC413</strain>
    </source>
</reference>
<keyword evidence="4" id="KW-1185">Reference proteome</keyword>
<evidence type="ECO:0000313" key="4">
    <source>
        <dbReference type="Proteomes" id="UP000033562"/>
    </source>
</evidence>
<dbReference type="Proteomes" id="UP000033562">
    <property type="component" value="Unassembled WGS sequence"/>
</dbReference>
<keyword evidence="1 3" id="KW-0378">Hydrolase</keyword>
<dbReference type="PANTHER" id="PTHR43798:SF31">
    <property type="entry name" value="AB HYDROLASE SUPERFAMILY PROTEIN YCLE"/>
    <property type="match status" value="1"/>
</dbReference>
<feature type="domain" description="AB hydrolase-1" evidence="2">
    <location>
        <begin position="14"/>
        <end position="120"/>
    </location>
</feature>
<dbReference type="GO" id="GO:0016020">
    <property type="term" value="C:membrane"/>
    <property type="evidence" value="ECO:0007669"/>
    <property type="project" value="TreeGrafter"/>
</dbReference>
<gene>
    <name evidence="3" type="ORF">NLO413_0588</name>
</gene>
<organism evidence="3 4">
    <name type="scientific">Candidatus Neoehrlichia procyonis str. RAC413</name>
    <dbReference type="NCBI Taxonomy" id="1359163"/>
    <lineage>
        <taxon>Bacteria</taxon>
        <taxon>Pseudomonadati</taxon>
        <taxon>Pseudomonadota</taxon>
        <taxon>Alphaproteobacteria</taxon>
        <taxon>Rickettsiales</taxon>
        <taxon>Anaplasmataceae</taxon>
        <taxon>Candidatus Neoehrlichia</taxon>
    </lineage>
</organism>
<sequence length="268" mass="31244">MHYLIFDYVGNSIPLICVHGIMRNCRDFDYLAIALSKYCKVICPDIVGRGKSSWLKNIPLYNYSTYCKSIIYLLQHLKISKINFLGTSMGGIIGMYLAAYFPKLINSLILNDIGPFIDAIPLKRIAKHISINPQFYDINSARNYLQKMLYHFKITQEKHWDHIVKYSIIKQQNKYILAADPNISIAFNNTVKPHAMNMWDIWKKIKSKTLVLRGNQSDILTKDTLKKMITLRPETNYIEYPNIGHNPSLMENYQIKDIQDWLIINSFL</sequence>
<proteinExistence type="predicted"/>
<protein>
    <submittedName>
        <fullName evidence="3">Alpha/beta hydrolase fold family protein</fullName>
    </submittedName>
</protein>
<dbReference type="Gene3D" id="3.40.50.1820">
    <property type="entry name" value="alpha/beta hydrolase"/>
    <property type="match status" value="1"/>
</dbReference>